<keyword evidence="2" id="KW-0732">Signal</keyword>
<dbReference type="EMBL" id="JBHUIW010000002">
    <property type="protein sequence ID" value="MFD2181158.1"/>
    <property type="molecule type" value="Genomic_DNA"/>
</dbReference>
<evidence type="ECO:0008006" key="5">
    <source>
        <dbReference type="Google" id="ProtNLM"/>
    </source>
</evidence>
<evidence type="ECO:0000313" key="4">
    <source>
        <dbReference type="Proteomes" id="UP001597314"/>
    </source>
</evidence>
<dbReference type="Proteomes" id="UP001597314">
    <property type="component" value="Unassembled WGS sequence"/>
</dbReference>
<name>A0ABW5AE01_9BRAD</name>
<sequence length="182" mass="18821">MRHAAFVQDAIRSMRRARRARSVAAVLAASVAAAAAGCSSMPEVADVKLLPSASSLMPTPTGEFAKSAVNTNRPVSPGDLVDAQGMCAGAVSSSGEPGATAMRGVGLDMTECEVVQVIGPPGSTQIGANQRGERTVVMTYATTERSGIYHFTNGRLTMIERGPEPPAPEKPARGKPARRTAS</sequence>
<feature type="region of interest" description="Disordered" evidence="1">
    <location>
        <begin position="159"/>
        <end position="182"/>
    </location>
</feature>
<evidence type="ECO:0000256" key="1">
    <source>
        <dbReference type="SAM" id="MobiDB-lite"/>
    </source>
</evidence>
<feature type="compositionally biased region" description="Basic residues" evidence="1">
    <location>
        <begin position="173"/>
        <end position="182"/>
    </location>
</feature>
<gene>
    <name evidence="3" type="ORF">ACFSOX_03255</name>
</gene>
<keyword evidence="4" id="KW-1185">Reference proteome</keyword>
<evidence type="ECO:0000256" key="2">
    <source>
        <dbReference type="SAM" id="SignalP"/>
    </source>
</evidence>
<reference evidence="4" key="1">
    <citation type="journal article" date="2019" name="Int. J. Syst. Evol. Microbiol.">
        <title>The Global Catalogue of Microorganisms (GCM) 10K type strain sequencing project: providing services to taxonomists for standard genome sequencing and annotation.</title>
        <authorList>
            <consortium name="The Broad Institute Genomics Platform"/>
            <consortium name="The Broad Institute Genome Sequencing Center for Infectious Disease"/>
            <person name="Wu L."/>
            <person name="Ma J."/>
        </authorList>
    </citation>
    <scope>NUCLEOTIDE SEQUENCE [LARGE SCALE GENOMIC DNA]</scope>
    <source>
        <strain evidence="4">CGMCC 1.6774</strain>
    </source>
</reference>
<comment type="caution">
    <text evidence="3">The sequence shown here is derived from an EMBL/GenBank/DDBJ whole genome shotgun (WGS) entry which is preliminary data.</text>
</comment>
<dbReference type="RefSeq" id="WP_378476348.1">
    <property type="nucleotide sequence ID" value="NZ_JBHUIW010000002.1"/>
</dbReference>
<evidence type="ECO:0000313" key="3">
    <source>
        <dbReference type="EMBL" id="MFD2181158.1"/>
    </source>
</evidence>
<proteinExistence type="predicted"/>
<protein>
    <recommendedName>
        <fullName evidence="5">Lipoprotein</fullName>
    </recommendedName>
</protein>
<organism evidence="3 4">
    <name type="scientific">Rhodoplanes azumiensis</name>
    <dbReference type="NCBI Taxonomy" id="1897628"/>
    <lineage>
        <taxon>Bacteria</taxon>
        <taxon>Pseudomonadati</taxon>
        <taxon>Pseudomonadota</taxon>
        <taxon>Alphaproteobacteria</taxon>
        <taxon>Hyphomicrobiales</taxon>
        <taxon>Nitrobacteraceae</taxon>
        <taxon>Rhodoplanes</taxon>
    </lineage>
</organism>
<accession>A0ABW5AE01</accession>
<feature type="signal peptide" evidence="2">
    <location>
        <begin position="1"/>
        <end position="35"/>
    </location>
</feature>
<feature type="chain" id="PRO_5045104422" description="Lipoprotein" evidence="2">
    <location>
        <begin position="36"/>
        <end position="182"/>
    </location>
</feature>